<protein>
    <submittedName>
        <fullName evidence="1">Uncharacterized protein</fullName>
    </submittedName>
</protein>
<dbReference type="EMBL" id="AP018448">
    <property type="protein sequence ID" value="BBC33944.1"/>
    <property type="molecule type" value="Genomic_DNA"/>
</dbReference>
<sequence>MVSVSTVRDETWEPAATVDEGLSRRAKALACTAPLHELDARKGMIEWAEAKTYLMAEIALYTIDQVAITMDFDTGAGHQHIVERVQRFVARQTPQRPAKEHARVTAWVLESLINVGDVDRTFRRPYGAVDANGVYRVHTFDFKLIEERRDATGKLYLRASHEALNVLVGALDTDVESAQVAAEVKLDNLIRRGQLADAKQVAEQARIRTIQYGEMIRVQLDATKRNVQAVDWREKVPKLLDDALAHVEERVKAERAIAKYMAEARDEAEEPVRKSRAAELVDIVEDCVRRHIKLHARLMGARDLFREQQDRQQFADTPQRQTLNLYGHLLMPALDLPVTDASALADRYFTDSSGPVVRDLPDLATLVPLLLRPAPERTRFAGEVLEPDLETSEEQKRFTDRQWEQADALLDLPDEVRTLSGLLDEAAALDPELPELVALLALHAYGPQTGTALRRRDDRVLLAVHADTRLNSQGFEGDDLLLTTARLVAPATADRPTQTKKTTGGDDR</sequence>
<keyword evidence="2" id="KW-1185">Reference proteome</keyword>
<proteinExistence type="predicted"/>
<organism evidence="1 2">
    <name type="scientific">Streptomyces graminofaciens</name>
    <dbReference type="NCBI Taxonomy" id="68212"/>
    <lineage>
        <taxon>Bacteria</taxon>
        <taxon>Bacillati</taxon>
        <taxon>Actinomycetota</taxon>
        <taxon>Actinomycetes</taxon>
        <taxon>Kitasatosporales</taxon>
        <taxon>Streptomycetaceae</taxon>
        <taxon>Streptomyces</taxon>
    </lineage>
</organism>
<gene>
    <name evidence="1" type="ORF">SGFS_052380</name>
</gene>
<accession>A0ABN5VKS6</accession>
<dbReference type="Proteomes" id="UP001321542">
    <property type="component" value="Chromosome"/>
</dbReference>
<reference evidence="1 2" key="2">
    <citation type="journal article" date="2023" name="ChemBioChem">
        <title>Acyltransferase Domain Exchange between Two Independent Type I Polyketide Synthases in the Same Producer Strain of Macrolide Antibiotics.</title>
        <authorList>
            <person name="Kudo F."/>
            <person name="Kishikawa K."/>
            <person name="Tsuboi K."/>
            <person name="Kido T."/>
            <person name="Usui T."/>
            <person name="Hashimoto J."/>
            <person name="Shin-Ya K."/>
            <person name="Miyanaga A."/>
            <person name="Eguchi T."/>
        </authorList>
    </citation>
    <scope>NUCLEOTIDE SEQUENCE [LARGE SCALE GENOMIC DNA]</scope>
    <source>
        <strain evidence="1 2">A-8890</strain>
    </source>
</reference>
<evidence type="ECO:0000313" key="1">
    <source>
        <dbReference type="EMBL" id="BBC33944.1"/>
    </source>
</evidence>
<dbReference type="InterPro" id="IPR019793">
    <property type="entry name" value="Peroxidases_heam-ligand_BS"/>
</dbReference>
<name>A0ABN5VKS6_9ACTN</name>
<dbReference type="PROSITE" id="PS00435">
    <property type="entry name" value="PEROXIDASE_1"/>
    <property type="match status" value="1"/>
</dbReference>
<evidence type="ECO:0000313" key="2">
    <source>
        <dbReference type="Proteomes" id="UP001321542"/>
    </source>
</evidence>
<reference evidence="1 2" key="1">
    <citation type="journal article" date="2010" name="ChemBioChem">
        <title>Cloning and characterization of the biosynthetic gene cluster of 16-membered macrolide antibiotic FD-891: involvement of a dual functional cytochrome P450 monooxygenase catalyzing epoxidation and hydroxylation.</title>
        <authorList>
            <person name="Kudo F."/>
            <person name="Motegi A."/>
            <person name="Mizoue K."/>
            <person name="Eguchi T."/>
        </authorList>
    </citation>
    <scope>NUCLEOTIDE SEQUENCE [LARGE SCALE GENOMIC DNA]</scope>
    <source>
        <strain evidence="1 2">A-8890</strain>
    </source>
</reference>